<evidence type="ECO:0000313" key="2">
    <source>
        <dbReference type="EMBL" id="KAL2266227.1"/>
    </source>
</evidence>
<reference evidence="2 3" key="1">
    <citation type="journal article" date="2024" name="Commun. Biol.">
        <title>Comparative genomic analysis of thermophilic fungi reveals convergent evolutionary adaptations and gene losses.</title>
        <authorList>
            <person name="Steindorff A.S."/>
            <person name="Aguilar-Pontes M.V."/>
            <person name="Robinson A.J."/>
            <person name="Andreopoulos B."/>
            <person name="LaButti K."/>
            <person name="Kuo A."/>
            <person name="Mondo S."/>
            <person name="Riley R."/>
            <person name="Otillar R."/>
            <person name="Haridas S."/>
            <person name="Lipzen A."/>
            <person name="Grimwood J."/>
            <person name="Schmutz J."/>
            <person name="Clum A."/>
            <person name="Reid I.D."/>
            <person name="Moisan M.C."/>
            <person name="Butler G."/>
            <person name="Nguyen T.T.M."/>
            <person name="Dewar K."/>
            <person name="Conant G."/>
            <person name="Drula E."/>
            <person name="Henrissat B."/>
            <person name="Hansel C."/>
            <person name="Singer S."/>
            <person name="Hutchinson M.I."/>
            <person name="de Vries R.P."/>
            <person name="Natvig D.O."/>
            <person name="Powell A.J."/>
            <person name="Tsang A."/>
            <person name="Grigoriev I.V."/>
        </authorList>
    </citation>
    <scope>NUCLEOTIDE SEQUENCE [LARGE SCALE GENOMIC DNA]</scope>
    <source>
        <strain evidence="2 3">ATCC 22073</strain>
    </source>
</reference>
<feature type="compositionally biased region" description="Low complexity" evidence="1">
    <location>
        <begin position="1"/>
        <end position="20"/>
    </location>
</feature>
<evidence type="ECO:0000256" key="1">
    <source>
        <dbReference type="SAM" id="MobiDB-lite"/>
    </source>
</evidence>
<feature type="compositionally biased region" description="Low complexity" evidence="1">
    <location>
        <begin position="34"/>
        <end position="44"/>
    </location>
</feature>
<feature type="compositionally biased region" description="Basic and acidic residues" evidence="1">
    <location>
        <begin position="49"/>
        <end position="75"/>
    </location>
</feature>
<dbReference type="Proteomes" id="UP001600064">
    <property type="component" value="Unassembled WGS sequence"/>
</dbReference>
<accession>A0ABR4D787</accession>
<organism evidence="2 3">
    <name type="scientific">Remersonia thermophila</name>
    <dbReference type="NCBI Taxonomy" id="72144"/>
    <lineage>
        <taxon>Eukaryota</taxon>
        <taxon>Fungi</taxon>
        <taxon>Dikarya</taxon>
        <taxon>Ascomycota</taxon>
        <taxon>Pezizomycotina</taxon>
        <taxon>Sordariomycetes</taxon>
        <taxon>Sordariomycetidae</taxon>
        <taxon>Sordariales</taxon>
        <taxon>Sordariales incertae sedis</taxon>
        <taxon>Remersonia</taxon>
    </lineage>
</organism>
<feature type="region of interest" description="Disordered" evidence="1">
    <location>
        <begin position="1"/>
        <end position="75"/>
    </location>
</feature>
<evidence type="ECO:0000313" key="3">
    <source>
        <dbReference type="Proteomes" id="UP001600064"/>
    </source>
</evidence>
<keyword evidence="3" id="KW-1185">Reference proteome</keyword>
<name>A0ABR4D787_9PEZI</name>
<dbReference type="EMBL" id="JAZGUE010000005">
    <property type="protein sequence ID" value="KAL2266227.1"/>
    <property type="molecule type" value="Genomic_DNA"/>
</dbReference>
<dbReference type="RefSeq" id="XP_070864954.1">
    <property type="nucleotide sequence ID" value="XM_071012194.1"/>
</dbReference>
<dbReference type="GeneID" id="98126838"/>
<protein>
    <submittedName>
        <fullName evidence="2">Uncharacterized protein</fullName>
    </submittedName>
</protein>
<proteinExistence type="predicted"/>
<gene>
    <name evidence="2" type="ORF">VTJ83DRAFT_5579</name>
</gene>
<sequence>MSAQPSQSQPSGQDPAAAPSGNPPQPQLQEQPRATGAGANTGAGVTRPKTREEEEADRRYEEAIEDHYARTEGGA</sequence>
<comment type="caution">
    <text evidence="2">The sequence shown here is derived from an EMBL/GenBank/DDBJ whole genome shotgun (WGS) entry which is preliminary data.</text>
</comment>